<dbReference type="STRING" id="158189.SpiBuddy_1861"/>
<reference evidence="2" key="1">
    <citation type="submission" date="2011-02" db="EMBL/GenBank/DDBJ databases">
        <title>Complete sequence of Spirochaeta sp. Buddy.</title>
        <authorList>
            <person name="Lucas S."/>
            <person name="Copeland A."/>
            <person name="Lapidus A."/>
            <person name="Cheng J.-F."/>
            <person name="Goodwin L."/>
            <person name="Pitluck S."/>
            <person name="Zeytun A."/>
            <person name="Detter J.C."/>
            <person name="Han C."/>
            <person name="Tapia R."/>
            <person name="Land M."/>
            <person name="Hauser L."/>
            <person name="Kyrpides N."/>
            <person name="Ivanova N."/>
            <person name="Mikhailova N."/>
            <person name="Pagani I."/>
            <person name="Ritalahti K.M."/>
            <person name="Loeffler F.E."/>
            <person name="Woyke T."/>
        </authorList>
    </citation>
    <scope>NUCLEOTIDE SEQUENCE [LARGE SCALE GENOMIC DNA]</scope>
    <source>
        <strain evidence="2">ATCC BAA-1886 / DSM 22777 / Buddy</strain>
    </source>
</reference>
<dbReference type="HOGENOM" id="CLU_1804938_0_0_12"/>
<dbReference type="Gene3D" id="2.60.120.1110">
    <property type="match status" value="1"/>
</dbReference>
<name>F0RWQ4_SPHGB</name>
<dbReference type="AlphaFoldDB" id="F0RWQ4"/>
<evidence type="ECO:0000313" key="2">
    <source>
        <dbReference type="Proteomes" id="UP000008466"/>
    </source>
</evidence>
<dbReference type="RefSeq" id="WP_013607534.1">
    <property type="nucleotide sequence ID" value="NC_015152.1"/>
</dbReference>
<dbReference type="EMBL" id="CP002541">
    <property type="protein sequence ID" value="ADY13685.1"/>
    <property type="molecule type" value="Genomic_DNA"/>
</dbReference>
<dbReference type="Proteomes" id="UP000008466">
    <property type="component" value="Chromosome"/>
</dbReference>
<dbReference type="InterPro" id="IPR048922">
    <property type="entry name" value="Bbp16"/>
</dbReference>
<dbReference type="Pfam" id="PF21190">
    <property type="entry name" value="Bbp16"/>
    <property type="match status" value="1"/>
</dbReference>
<organism evidence="1 2">
    <name type="scientific">Sphaerochaeta globosa (strain ATCC BAA-1886 / DSM 22777 / Buddy)</name>
    <name type="common">Spirochaeta sp. (strain Buddy)</name>
    <dbReference type="NCBI Taxonomy" id="158189"/>
    <lineage>
        <taxon>Bacteria</taxon>
        <taxon>Pseudomonadati</taxon>
        <taxon>Spirochaetota</taxon>
        <taxon>Spirochaetia</taxon>
        <taxon>Spirochaetales</taxon>
        <taxon>Sphaerochaetaceae</taxon>
        <taxon>Sphaerochaeta</taxon>
    </lineage>
</organism>
<evidence type="ECO:0000313" key="1">
    <source>
        <dbReference type="EMBL" id="ADY13685.1"/>
    </source>
</evidence>
<protein>
    <submittedName>
        <fullName evidence="1">Uncharacterized protein</fullName>
    </submittedName>
</protein>
<sequence length="143" mass="15407">MLYEKKRTFGREPIDLTAAALAKDAVVFVGQAVSATAGTAETLDYEADNQHFPEENTLEVIGWETAASVGKAATLTLTLQSSKDALSWKDEVAFTLAEADIVKDSLVRRFSIPAQAGRHMRLKAVVGTEVFTAGKVLALVRPL</sequence>
<keyword evidence="2" id="KW-1185">Reference proteome</keyword>
<dbReference type="KEGG" id="sbu:SpiBuddy_1861"/>
<proteinExistence type="predicted"/>
<accession>F0RWQ4</accession>
<gene>
    <name evidence="1" type="ordered locus">SpiBuddy_1861</name>
</gene>